<evidence type="ECO:0000313" key="3">
    <source>
        <dbReference type="Proteomes" id="UP001501294"/>
    </source>
</evidence>
<proteinExistence type="predicted"/>
<keyword evidence="3" id="KW-1185">Reference proteome</keyword>
<dbReference type="Proteomes" id="UP001501294">
    <property type="component" value="Unassembled WGS sequence"/>
</dbReference>
<evidence type="ECO:0000313" key="2">
    <source>
        <dbReference type="EMBL" id="GAA4349989.1"/>
    </source>
</evidence>
<feature type="transmembrane region" description="Helical" evidence="1">
    <location>
        <begin position="16"/>
        <end position="34"/>
    </location>
</feature>
<protein>
    <recommendedName>
        <fullName evidence="4">Toxin CptA</fullName>
    </recommendedName>
</protein>
<keyword evidence="1" id="KW-0812">Transmembrane</keyword>
<organism evidence="2 3">
    <name type="scientific">Kangiella taiwanensis</name>
    <dbReference type="NCBI Taxonomy" id="1079179"/>
    <lineage>
        <taxon>Bacteria</taxon>
        <taxon>Pseudomonadati</taxon>
        <taxon>Pseudomonadota</taxon>
        <taxon>Gammaproteobacteria</taxon>
        <taxon>Kangiellales</taxon>
        <taxon>Kangiellaceae</taxon>
        <taxon>Kangiella</taxon>
    </lineage>
</organism>
<feature type="transmembrane region" description="Helical" evidence="1">
    <location>
        <begin position="40"/>
        <end position="56"/>
    </location>
</feature>
<reference evidence="3" key="1">
    <citation type="journal article" date="2019" name="Int. J. Syst. Evol. Microbiol.">
        <title>The Global Catalogue of Microorganisms (GCM) 10K type strain sequencing project: providing services to taxonomists for standard genome sequencing and annotation.</title>
        <authorList>
            <consortium name="The Broad Institute Genomics Platform"/>
            <consortium name="The Broad Institute Genome Sequencing Center for Infectious Disease"/>
            <person name="Wu L."/>
            <person name="Ma J."/>
        </authorList>
    </citation>
    <scope>NUCLEOTIDE SEQUENCE [LARGE SCALE GENOMIC DNA]</scope>
    <source>
        <strain evidence="3">JCM 17727</strain>
    </source>
</reference>
<keyword evidence="1" id="KW-0472">Membrane</keyword>
<accession>A0ABP8I2Y8</accession>
<dbReference type="InterPro" id="IPR009883">
    <property type="entry name" value="YgfX"/>
</dbReference>
<keyword evidence="1" id="KW-1133">Transmembrane helix</keyword>
<gene>
    <name evidence="2" type="ORF">GCM10023150_15060</name>
</gene>
<comment type="caution">
    <text evidence="2">The sequence shown here is derived from an EMBL/GenBank/DDBJ whole genome shotgun (WGS) entry which is preliminary data.</text>
</comment>
<dbReference type="RefSeq" id="WP_223578296.1">
    <property type="nucleotide sequence ID" value="NZ_BAABFU010000002.1"/>
</dbReference>
<name>A0ABP8I2Y8_9GAMM</name>
<evidence type="ECO:0008006" key="4">
    <source>
        <dbReference type="Google" id="ProtNLM"/>
    </source>
</evidence>
<evidence type="ECO:0000256" key="1">
    <source>
        <dbReference type="SAM" id="Phobius"/>
    </source>
</evidence>
<dbReference type="Pfam" id="PF07254">
    <property type="entry name" value="Cpta_toxin"/>
    <property type="match status" value="1"/>
</dbReference>
<dbReference type="EMBL" id="BAABFU010000002">
    <property type="protein sequence ID" value="GAA4349989.1"/>
    <property type="molecule type" value="Genomic_DNA"/>
</dbReference>
<sequence>MNFRIELKTPKTSRQVFALVWLAFVALFVVAGWIQEQWTFALIGMPVTLLLGAWQIKQLNHLYDDVTEVIFFEGQWFIVEKDLKVAIEIKKDSVNWPLWVTLKFRELDPSQPKAVRQLILFRDAMKDSDFRHLSRTLKFYKAN</sequence>